<reference evidence="2" key="2">
    <citation type="submission" date="2022-01" db="EMBL/GenBank/DDBJ databases">
        <authorList>
            <person name="Yamashiro T."/>
            <person name="Shiraishi A."/>
            <person name="Satake H."/>
            <person name="Nakayama K."/>
        </authorList>
    </citation>
    <scope>NUCLEOTIDE SEQUENCE</scope>
</reference>
<keyword evidence="3" id="KW-1185">Reference proteome</keyword>
<evidence type="ECO:0000313" key="3">
    <source>
        <dbReference type="Proteomes" id="UP001151760"/>
    </source>
</evidence>
<dbReference type="EMBL" id="BQNB010020195">
    <property type="protein sequence ID" value="GJT93354.1"/>
    <property type="molecule type" value="Genomic_DNA"/>
</dbReference>
<reference evidence="2" key="1">
    <citation type="journal article" date="2022" name="Int. J. Mol. Sci.">
        <title>Draft Genome of Tanacetum Coccineum: Genomic Comparison of Closely Related Tanacetum-Family Plants.</title>
        <authorList>
            <person name="Yamashiro T."/>
            <person name="Shiraishi A."/>
            <person name="Nakayama K."/>
            <person name="Satake H."/>
        </authorList>
    </citation>
    <scope>NUCLEOTIDE SEQUENCE</scope>
</reference>
<name>A0ABQ5HZT1_9ASTR</name>
<feature type="region of interest" description="Disordered" evidence="1">
    <location>
        <begin position="204"/>
        <end position="226"/>
    </location>
</feature>
<gene>
    <name evidence="2" type="ORF">Tco_1082199</name>
</gene>
<comment type="caution">
    <text evidence="2">The sequence shown here is derived from an EMBL/GenBank/DDBJ whole genome shotgun (WGS) entry which is preliminary data.</text>
</comment>
<feature type="compositionally biased region" description="Pro residues" evidence="1">
    <location>
        <begin position="209"/>
        <end position="222"/>
    </location>
</feature>
<evidence type="ECO:0000256" key="1">
    <source>
        <dbReference type="SAM" id="MobiDB-lite"/>
    </source>
</evidence>
<accession>A0ABQ5HZT1</accession>
<protein>
    <submittedName>
        <fullName evidence="2">Uncharacterized protein</fullName>
    </submittedName>
</protein>
<sequence length="704" mass="79928">MLEFFSTCRIRDEMGLNVAGSEKLVPDKGDLSDYWVEISFGMDFLRGAPSYTYIRDPVRRLYHRLISYSISGRGRHLKKMIATDLFYLCSIDRGVANVPYLLAQYLSKHAEGRKSGARLSRGHLIGRLAHHFVLVSDDGLRGLLIMSRELPLIDMGELVKLNICTEIGDDWAWVALGPKRQQVATAGAPRAAEDVSIVDEGVQADPTPVQAPPQPPPPPPPAVGRTMPQRLGILEEEVQGLRRDVRSLRGLVERLMTDQGIWYDEDIHDLRSVENKFPAIVFNDSLTSNETLSCEPTVSSLNDEIDFRISFDNSDDEDYTVVFDKNSFSYKIISTNDLKTDSENNNEKVNMPLFLSPEPTVSCIDDLIFFKDFENEFPAIVYNDALTSKSDFSSEPNLCSQHIDEFDLKDETSLSEYDEEEQNVLYFNDLFFFNVIYPDNYKIDMIQSSGGNENTRKLLEESHDKIRKVFIMRSFVMELNVNIVAWNHIVNEMLFNLIKNLYVLFGIPFDPKRYYKDGDCARMLRRPRVKRLEAIFDRQVNRVHILDFEGLTLDMRQDLAERMRMVYTGDDGQEDRGQDEAPEKVIVADLFYPRSMDRGVANVPYLLAQYLFRHAEGRKSVVAYELPLINMGELVKLNICIKIGDDWAWVALGPERQQVAVAGAPGAAEDVPAVDEGVQADPTPMQAPQQPPPPSPLAVDRTMP</sequence>
<feature type="compositionally biased region" description="Low complexity" evidence="1">
    <location>
        <begin position="663"/>
        <end position="688"/>
    </location>
</feature>
<organism evidence="2 3">
    <name type="scientific">Tanacetum coccineum</name>
    <dbReference type="NCBI Taxonomy" id="301880"/>
    <lineage>
        <taxon>Eukaryota</taxon>
        <taxon>Viridiplantae</taxon>
        <taxon>Streptophyta</taxon>
        <taxon>Embryophyta</taxon>
        <taxon>Tracheophyta</taxon>
        <taxon>Spermatophyta</taxon>
        <taxon>Magnoliopsida</taxon>
        <taxon>eudicotyledons</taxon>
        <taxon>Gunneridae</taxon>
        <taxon>Pentapetalae</taxon>
        <taxon>asterids</taxon>
        <taxon>campanulids</taxon>
        <taxon>Asterales</taxon>
        <taxon>Asteraceae</taxon>
        <taxon>Asteroideae</taxon>
        <taxon>Anthemideae</taxon>
        <taxon>Anthemidinae</taxon>
        <taxon>Tanacetum</taxon>
    </lineage>
</organism>
<dbReference type="Proteomes" id="UP001151760">
    <property type="component" value="Unassembled WGS sequence"/>
</dbReference>
<evidence type="ECO:0000313" key="2">
    <source>
        <dbReference type="EMBL" id="GJT93354.1"/>
    </source>
</evidence>
<feature type="region of interest" description="Disordered" evidence="1">
    <location>
        <begin position="663"/>
        <end position="704"/>
    </location>
</feature>
<proteinExistence type="predicted"/>